<keyword evidence="2" id="KW-1003">Cell membrane</keyword>
<sequence length="304" mass="35054">MVNYIGFCESFKEQYEIIGRSSKEVYTFIFVLNIIFSIMAIFGNILIIDALRRCCSLHSPSKALLFSLAFSDLCVGCMAQPLFVIHRLAALKSNYHLYCIAGIGSNFAGSTVVVASFLTTTAIAVDRYLALHLRFRYREVVKLNRVVRVLFACWLASLIWSSLWFLNRGVQDILRIVLFLVCLLTTTLSYLVIYKHIRRRQFCVSQRIGRAFLPATGSFNPIRFRRSVSSMFYIYCFLLVCYLPYTCIIVFVNRYQLTPLTLALNSAFCSLLFFNSALSPFVFCRRIQEIRETVRRTLPLLLAW</sequence>
<evidence type="ECO:0000256" key="5">
    <source>
        <dbReference type="ARBA" id="ARBA00023136"/>
    </source>
</evidence>
<evidence type="ECO:0000256" key="6">
    <source>
        <dbReference type="SAM" id="Phobius"/>
    </source>
</evidence>
<dbReference type="Proteomes" id="UP001159427">
    <property type="component" value="Unassembled WGS sequence"/>
</dbReference>
<dbReference type="SUPFAM" id="SSF81321">
    <property type="entry name" value="Family A G protein-coupled receptor-like"/>
    <property type="match status" value="1"/>
</dbReference>
<feature type="transmembrane region" description="Helical" evidence="6">
    <location>
        <begin position="63"/>
        <end position="83"/>
    </location>
</feature>
<keyword evidence="4 6" id="KW-1133">Transmembrane helix</keyword>
<dbReference type="PANTHER" id="PTHR22750">
    <property type="entry name" value="G-PROTEIN COUPLED RECEPTOR"/>
    <property type="match status" value="1"/>
</dbReference>
<evidence type="ECO:0000256" key="3">
    <source>
        <dbReference type="ARBA" id="ARBA00022692"/>
    </source>
</evidence>
<feature type="transmembrane region" description="Helical" evidence="6">
    <location>
        <begin position="264"/>
        <end position="283"/>
    </location>
</feature>
<dbReference type="PRINTS" id="PR00237">
    <property type="entry name" value="GPCRRHODOPSN"/>
</dbReference>
<dbReference type="InterPro" id="IPR017452">
    <property type="entry name" value="GPCR_Rhodpsn_7TM"/>
</dbReference>
<dbReference type="Gene3D" id="1.20.1070.10">
    <property type="entry name" value="Rhodopsin 7-helix transmembrane proteins"/>
    <property type="match status" value="1"/>
</dbReference>
<keyword evidence="9" id="KW-1185">Reference proteome</keyword>
<feature type="domain" description="G-protein coupled receptors family 1 profile" evidence="7">
    <location>
        <begin position="43"/>
        <end position="283"/>
    </location>
</feature>
<evidence type="ECO:0000256" key="1">
    <source>
        <dbReference type="ARBA" id="ARBA00004651"/>
    </source>
</evidence>
<keyword evidence="5 6" id="KW-0472">Membrane</keyword>
<proteinExistence type="predicted"/>
<dbReference type="Pfam" id="PF00001">
    <property type="entry name" value="7tm_1"/>
    <property type="match status" value="1"/>
</dbReference>
<feature type="transmembrane region" description="Helical" evidence="6">
    <location>
        <begin position="173"/>
        <end position="193"/>
    </location>
</feature>
<comment type="caution">
    <text evidence="8">The sequence shown here is derived from an EMBL/GenBank/DDBJ whole genome shotgun (WGS) entry which is preliminary data.</text>
</comment>
<keyword evidence="3 6" id="KW-0812">Transmembrane</keyword>
<protein>
    <recommendedName>
        <fullName evidence="7">G-protein coupled receptors family 1 profile domain-containing protein</fullName>
    </recommendedName>
</protein>
<feature type="transmembrane region" description="Helical" evidence="6">
    <location>
        <begin position="146"/>
        <end position="167"/>
    </location>
</feature>
<dbReference type="CDD" id="cd00637">
    <property type="entry name" value="7tm_classA_rhodopsin-like"/>
    <property type="match status" value="1"/>
</dbReference>
<reference evidence="8 9" key="1">
    <citation type="submission" date="2022-05" db="EMBL/GenBank/DDBJ databases">
        <authorList>
            <consortium name="Genoscope - CEA"/>
            <person name="William W."/>
        </authorList>
    </citation>
    <scope>NUCLEOTIDE SEQUENCE [LARGE SCALE GENOMIC DNA]</scope>
</reference>
<accession>A0ABN8M9M1</accession>
<evidence type="ECO:0000256" key="4">
    <source>
        <dbReference type="ARBA" id="ARBA00022989"/>
    </source>
</evidence>
<dbReference type="PROSITE" id="PS50262">
    <property type="entry name" value="G_PROTEIN_RECEP_F1_2"/>
    <property type="match status" value="1"/>
</dbReference>
<name>A0ABN8M9M1_9CNID</name>
<organism evidence="8 9">
    <name type="scientific">Porites evermanni</name>
    <dbReference type="NCBI Taxonomy" id="104178"/>
    <lineage>
        <taxon>Eukaryota</taxon>
        <taxon>Metazoa</taxon>
        <taxon>Cnidaria</taxon>
        <taxon>Anthozoa</taxon>
        <taxon>Hexacorallia</taxon>
        <taxon>Scleractinia</taxon>
        <taxon>Fungiina</taxon>
        <taxon>Poritidae</taxon>
        <taxon>Porites</taxon>
    </lineage>
</organism>
<gene>
    <name evidence="8" type="ORF">PEVE_00028311</name>
</gene>
<evidence type="ECO:0000256" key="2">
    <source>
        <dbReference type="ARBA" id="ARBA00022475"/>
    </source>
</evidence>
<feature type="transmembrane region" description="Helical" evidence="6">
    <location>
        <begin position="25"/>
        <end position="51"/>
    </location>
</feature>
<feature type="transmembrane region" description="Helical" evidence="6">
    <location>
        <begin position="95"/>
        <end position="125"/>
    </location>
</feature>
<evidence type="ECO:0000313" key="8">
    <source>
        <dbReference type="EMBL" id="CAH3026177.1"/>
    </source>
</evidence>
<dbReference type="EMBL" id="CALNXI010000392">
    <property type="protein sequence ID" value="CAH3026177.1"/>
    <property type="molecule type" value="Genomic_DNA"/>
</dbReference>
<feature type="transmembrane region" description="Helical" evidence="6">
    <location>
        <begin position="232"/>
        <end position="252"/>
    </location>
</feature>
<evidence type="ECO:0000259" key="7">
    <source>
        <dbReference type="PROSITE" id="PS50262"/>
    </source>
</evidence>
<dbReference type="InterPro" id="IPR000276">
    <property type="entry name" value="GPCR_Rhodpsn"/>
</dbReference>
<comment type="subcellular location">
    <subcellularLocation>
        <location evidence="1">Cell membrane</location>
        <topology evidence="1">Multi-pass membrane protein</topology>
    </subcellularLocation>
</comment>
<evidence type="ECO:0000313" key="9">
    <source>
        <dbReference type="Proteomes" id="UP001159427"/>
    </source>
</evidence>